<feature type="transmembrane region" description="Helical" evidence="1">
    <location>
        <begin position="26"/>
        <end position="45"/>
    </location>
</feature>
<organism evidence="2 3">
    <name type="scientific">Phocaeicola vulgatus str. 3775 SL</name>
    <name type="common">B</name>
    <name type="synonym">iv</name>
    <dbReference type="NCBI Taxonomy" id="1339350"/>
    <lineage>
        <taxon>Bacteria</taxon>
        <taxon>Pseudomonadati</taxon>
        <taxon>Bacteroidota</taxon>
        <taxon>Bacteroidia</taxon>
        <taxon>Bacteroidales</taxon>
        <taxon>Bacteroidaceae</taxon>
        <taxon>Phocaeicola</taxon>
    </lineage>
</organism>
<proteinExistence type="predicted"/>
<accession>A0A078QQL4</accession>
<reference evidence="2 3" key="1">
    <citation type="submission" date="2014-04" db="EMBL/GenBank/DDBJ databases">
        <authorList>
            <person name="Sears C."/>
            <person name="Carroll K."/>
            <person name="Sack B.R."/>
            <person name="Qadri F."/>
            <person name="Myers L.L."/>
            <person name="Chung G.-T."/>
            <person name="Escheverria P."/>
            <person name="Fraser C.M."/>
            <person name="Sadzewicz L."/>
            <person name="Shefchek K.A."/>
            <person name="Tallon L."/>
            <person name="Das S.P."/>
            <person name="Daugherty S."/>
            <person name="Mongodin E.F."/>
        </authorList>
    </citation>
    <scope>NUCLEOTIDE SEQUENCE [LARGE SCALE GENOMIC DNA]</scope>
    <source>
        <strain evidence="3">3775 SL(B) 10 (iv)</strain>
    </source>
</reference>
<dbReference type="EMBL" id="JNHI01000075">
    <property type="protein sequence ID" value="KDS24771.1"/>
    <property type="molecule type" value="Genomic_DNA"/>
</dbReference>
<evidence type="ECO:0000256" key="1">
    <source>
        <dbReference type="SAM" id="Phobius"/>
    </source>
</evidence>
<name>A0A078QQL4_PHOVU</name>
<evidence type="ECO:0000313" key="3">
    <source>
        <dbReference type="Proteomes" id="UP000028134"/>
    </source>
</evidence>
<keyword evidence="1" id="KW-0812">Transmembrane</keyword>
<keyword evidence="1" id="KW-0472">Membrane</keyword>
<evidence type="ECO:0000313" key="2">
    <source>
        <dbReference type="EMBL" id="KDS24771.1"/>
    </source>
</evidence>
<keyword evidence="1" id="KW-1133">Transmembrane helix</keyword>
<gene>
    <name evidence="2" type="ORF">M097_4511</name>
</gene>
<sequence length="46" mass="5565">MDGGRNLTFGKKYGYKRDWKAAQRYGIERVFFFLLKIVICLFIKWS</sequence>
<dbReference type="Proteomes" id="UP000028134">
    <property type="component" value="Unassembled WGS sequence"/>
</dbReference>
<protein>
    <submittedName>
        <fullName evidence="2">Uncharacterized protein</fullName>
    </submittedName>
</protein>
<dbReference type="AlphaFoldDB" id="A0A078QQL4"/>
<comment type="caution">
    <text evidence="2">The sequence shown here is derived from an EMBL/GenBank/DDBJ whole genome shotgun (WGS) entry which is preliminary data.</text>
</comment>
<dbReference type="PATRIC" id="fig|1339350.3.peg.4284"/>